<dbReference type="PROSITE" id="PS01032">
    <property type="entry name" value="PPM_1"/>
    <property type="match status" value="1"/>
</dbReference>
<dbReference type="Pfam" id="PF00481">
    <property type="entry name" value="PP2C"/>
    <property type="match status" value="2"/>
</dbReference>
<evidence type="ECO:0000256" key="11">
    <source>
        <dbReference type="ARBA" id="ARBA00048336"/>
    </source>
</evidence>
<dbReference type="GO" id="GO:0004722">
    <property type="term" value="F:protein serine/threonine phosphatase activity"/>
    <property type="evidence" value="ECO:0000318"/>
    <property type="project" value="GO_Central"/>
</dbReference>
<evidence type="ECO:0000256" key="5">
    <source>
        <dbReference type="ARBA" id="ARBA00022723"/>
    </source>
</evidence>
<protein>
    <recommendedName>
        <fullName evidence="4">protein-serine/threonine phosphatase</fullName>
        <ecNumber evidence="4">3.1.3.16</ecNumber>
    </recommendedName>
</protein>
<comment type="similarity">
    <text evidence="3 12">Belongs to the PP2C family.</text>
</comment>
<evidence type="ECO:0000256" key="3">
    <source>
        <dbReference type="ARBA" id="ARBA00006702"/>
    </source>
</evidence>
<organism evidence="14 15">
    <name type="scientific">Hordeum vulgare subsp. vulgare</name>
    <name type="common">Domesticated barley</name>
    <dbReference type="NCBI Taxonomy" id="112509"/>
    <lineage>
        <taxon>Eukaryota</taxon>
        <taxon>Viridiplantae</taxon>
        <taxon>Streptophyta</taxon>
        <taxon>Embryophyta</taxon>
        <taxon>Tracheophyta</taxon>
        <taxon>Spermatophyta</taxon>
        <taxon>Magnoliopsida</taxon>
        <taxon>Liliopsida</taxon>
        <taxon>Poales</taxon>
        <taxon>Poaceae</taxon>
        <taxon>BOP clade</taxon>
        <taxon>Pooideae</taxon>
        <taxon>Triticodae</taxon>
        <taxon>Triticeae</taxon>
        <taxon>Hordeinae</taxon>
        <taxon>Hordeum</taxon>
    </lineage>
</organism>
<gene>
    <name evidence="14" type="primary">LOC123398809</name>
</gene>
<dbReference type="PROSITE" id="PS51746">
    <property type="entry name" value="PPM_2"/>
    <property type="match status" value="1"/>
</dbReference>
<evidence type="ECO:0000256" key="7">
    <source>
        <dbReference type="ARBA" id="ARBA00022842"/>
    </source>
</evidence>
<evidence type="ECO:0000256" key="4">
    <source>
        <dbReference type="ARBA" id="ARBA00013081"/>
    </source>
</evidence>
<dbReference type="Gramene" id="HORVU.MOREX.r2.5HG0430770.1">
    <property type="protein sequence ID" value="HORVU.MOREX.r2.5HG0430770.1"/>
    <property type="gene ID" value="HORVU.MOREX.r2.5HG0430770"/>
</dbReference>
<evidence type="ECO:0000256" key="2">
    <source>
        <dbReference type="ARBA" id="ARBA00001946"/>
    </source>
</evidence>
<reference evidence="14" key="3">
    <citation type="submission" date="2022-01" db="UniProtKB">
        <authorList>
            <consortium name="EnsemblPlants"/>
        </authorList>
    </citation>
    <scope>IDENTIFICATION</scope>
    <source>
        <strain evidence="14">subsp. vulgare</strain>
    </source>
</reference>
<evidence type="ECO:0000256" key="9">
    <source>
        <dbReference type="ARBA" id="ARBA00023211"/>
    </source>
</evidence>
<evidence type="ECO:0000256" key="8">
    <source>
        <dbReference type="ARBA" id="ARBA00022912"/>
    </source>
</evidence>
<dbReference type="SUPFAM" id="SSF81606">
    <property type="entry name" value="PP2C-like"/>
    <property type="match status" value="1"/>
</dbReference>
<dbReference type="InterPro" id="IPR036457">
    <property type="entry name" value="PPM-type-like_dom_sf"/>
</dbReference>
<evidence type="ECO:0000313" key="14">
    <source>
        <dbReference type="EnsemblPlants" id="HORVU.MOREX.r3.5HG0518330.1"/>
    </source>
</evidence>
<dbReference type="EC" id="3.1.3.16" evidence="4"/>
<keyword evidence="15" id="KW-1185">Reference proteome</keyword>
<dbReference type="PANTHER" id="PTHR47992">
    <property type="entry name" value="PROTEIN PHOSPHATASE"/>
    <property type="match status" value="1"/>
</dbReference>
<comment type="cofactor">
    <cofactor evidence="1">
        <name>Mn(2+)</name>
        <dbReference type="ChEBI" id="CHEBI:29035"/>
    </cofactor>
</comment>
<comment type="catalytic activity">
    <reaction evidence="10">
        <text>O-phospho-L-seryl-[protein] + H2O = L-seryl-[protein] + phosphate</text>
        <dbReference type="Rhea" id="RHEA:20629"/>
        <dbReference type="Rhea" id="RHEA-COMP:9863"/>
        <dbReference type="Rhea" id="RHEA-COMP:11604"/>
        <dbReference type="ChEBI" id="CHEBI:15377"/>
        <dbReference type="ChEBI" id="CHEBI:29999"/>
        <dbReference type="ChEBI" id="CHEBI:43474"/>
        <dbReference type="ChEBI" id="CHEBI:83421"/>
        <dbReference type="EC" id="3.1.3.16"/>
    </reaction>
</comment>
<reference evidence="15" key="1">
    <citation type="journal article" date="2012" name="Nature">
        <title>A physical, genetic and functional sequence assembly of the barley genome.</title>
        <authorList>
            <consortium name="The International Barley Genome Sequencing Consortium"/>
            <person name="Mayer K.F."/>
            <person name="Waugh R."/>
            <person name="Brown J.W."/>
            <person name="Schulman A."/>
            <person name="Langridge P."/>
            <person name="Platzer M."/>
            <person name="Fincher G.B."/>
            <person name="Muehlbauer G.J."/>
            <person name="Sato K."/>
            <person name="Close T.J."/>
            <person name="Wise R.P."/>
            <person name="Stein N."/>
        </authorList>
    </citation>
    <scope>NUCLEOTIDE SEQUENCE [LARGE SCALE GENOMIC DNA]</scope>
    <source>
        <strain evidence="15">cv. Morex</strain>
    </source>
</reference>
<dbReference type="RefSeq" id="XP_044949197.1">
    <property type="nucleotide sequence ID" value="XM_045093262.1"/>
</dbReference>
<dbReference type="InterPro" id="IPR000222">
    <property type="entry name" value="PP2C_BS"/>
</dbReference>
<keyword evidence="6 12" id="KW-0378">Hydrolase</keyword>
<dbReference type="CDD" id="cd00143">
    <property type="entry name" value="PP2Cc"/>
    <property type="match status" value="1"/>
</dbReference>
<evidence type="ECO:0000256" key="10">
    <source>
        <dbReference type="ARBA" id="ARBA00047761"/>
    </source>
</evidence>
<dbReference type="InterPro" id="IPR001932">
    <property type="entry name" value="PPM-type_phosphatase-like_dom"/>
</dbReference>
<proteinExistence type="inferred from homology"/>
<dbReference type="AlphaFoldDB" id="A0A8I7BFJ6"/>
<evidence type="ECO:0000313" key="15">
    <source>
        <dbReference type="Proteomes" id="UP000011116"/>
    </source>
</evidence>
<dbReference type="KEGG" id="hvg:123398809"/>
<keyword evidence="5" id="KW-0479">Metal-binding</keyword>
<feature type="domain" description="PPM-type phosphatase" evidence="13">
    <location>
        <begin position="19"/>
        <end position="322"/>
    </location>
</feature>
<evidence type="ECO:0000256" key="12">
    <source>
        <dbReference type="RuleBase" id="RU003465"/>
    </source>
</evidence>
<dbReference type="Gramene" id="HORVU.MOREX.r3.5HG0518330.1">
    <property type="protein sequence ID" value="HORVU.MOREX.r3.5HG0518330.1"/>
    <property type="gene ID" value="HORVU.MOREX.r3.5HG0518330"/>
</dbReference>
<reference evidence="14" key="2">
    <citation type="submission" date="2020-10" db="EMBL/GenBank/DDBJ databases">
        <authorList>
            <person name="Scholz U."/>
            <person name="Mascher M."/>
            <person name="Fiebig A."/>
        </authorList>
    </citation>
    <scope>NUCLEOTIDE SEQUENCE [LARGE SCALE GENOMIC DNA]</scope>
    <source>
        <strain evidence="14">cv. Morex</strain>
    </source>
</reference>
<keyword evidence="7" id="KW-0460">Magnesium</keyword>
<dbReference type="GO" id="GO:0046872">
    <property type="term" value="F:metal ion binding"/>
    <property type="evidence" value="ECO:0007669"/>
    <property type="project" value="UniProtKB-KW"/>
</dbReference>
<dbReference type="SMR" id="A0A8I7BFJ6"/>
<keyword evidence="8 12" id="KW-0904">Protein phosphatase</keyword>
<evidence type="ECO:0000256" key="1">
    <source>
        <dbReference type="ARBA" id="ARBA00001936"/>
    </source>
</evidence>
<evidence type="ECO:0000259" key="13">
    <source>
        <dbReference type="PROSITE" id="PS51746"/>
    </source>
</evidence>
<comment type="catalytic activity">
    <reaction evidence="11">
        <text>O-phospho-L-threonyl-[protein] + H2O = L-threonyl-[protein] + phosphate</text>
        <dbReference type="Rhea" id="RHEA:47004"/>
        <dbReference type="Rhea" id="RHEA-COMP:11060"/>
        <dbReference type="Rhea" id="RHEA-COMP:11605"/>
        <dbReference type="ChEBI" id="CHEBI:15377"/>
        <dbReference type="ChEBI" id="CHEBI:30013"/>
        <dbReference type="ChEBI" id="CHEBI:43474"/>
        <dbReference type="ChEBI" id="CHEBI:61977"/>
        <dbReference type="EC" id="3.1.3.16"/>
    </reaction>
</comment>
<name>A0A8I7BFJ6_HORVV</name>
<keyword evidence="9" id="KW-0464">Manganese</keyword>
<evidence type="ECO:0000256" key="6">
    <source>
        <dbReference type="ARBA" id="ARBA00022801"/>
    </source>
</evidence>
<dbReference type="EnsemblPlants" id="HORVU.MOREX.r3.5HG0518330.1">
    <property type="protein sequence ID" value="HORVU.MOREX.r3.5HG0518330.1"/>
    <property type="gene ID" value="HORVU.MOREX.r3.5HG0518330"/>
</dbReference>
<dbReference type="SMART" id="SM00332">
    <property type="entry name" value="PP2Cc"/>
    <property type="match status" value="1"/>
</dbReference>
<sequence>MAKPTTEKCSTQGGNNIIRYAASSMQGWPDAMEDFHTSILDLNRSNTSFFGVYDGHGGADVARYCWTQFHDDLAKDGDYANNPQNAMINVYSSIDAKLKQSDDWRIIAYPPGISNLIRRLIIGGCTIKRWLWKEPYLGPLQEGCTACTVLIKGNRIIVGNIGDSRCVLSLHPEAQENLKVLDLSKPHEPAAELEKERILKAGGQVWDEAVGSKLGIQCVEGTLPTSRSFGDFLFKQNKYLSCGEQMVISIPAIFDENITNSMEFIVLASSGIWSVKSSTQVIEAVREGWQSGKELKSICEELLDSCLAQGSKLNLSVIVVVFNPYQPPPLVQDSTHGGNGIVVESNPNPPAPMVPNPDIQEVNDQTSDGRQSVETAVVTDNTDKALGQEKKKGLRCFSVDSRRSGTGKSPRRHVKPLSRVLGLLKNGNCASTSATQTTQSTDASDLV</sequence>
<dbReference type="InterPro" id="IPR015655">
    <property type="entry name" value="PP2C"/>
</dbReference>
<dbReference type="GO" id="GO:0007165">
    <property type="term" value="P:signal transduction"/>
    <property type="evidence" value="ECO:0000318"/>
    <property type="project" value="GO_Central"/>
</dbReference>
<dbReference type="OrthoDB" id="10264738at2759"/>
<accession>A0A8I7BFJ6</accession>
<dbReference type="GeneID" id="123398809"/>
<comment type="cofactor">
    <cofactor evidence="2">
        <name>Mg(2+)</name>
        <dbReference type="ChEBI" id="CHEBI:18420"/>
    </cofactor>
</comment>
<dbReference type="Gene3D" id="3.60.40.10">
    <property type="entry name" value="PPM-type phosphatase domain"/>
    <property type="match status" value="1"/>
</dbReference>
<dbReference type="Proteomes" id="UP000011116">
    <property type="component" value="Chromosome 5H"/>
</dbReference>